<dbReference type="EMBL" id="QKWP01001964">
    <property type="protein sequence ID" value="RIB05541.1"/>
    <property type="molecule type" value="Genomic_DNA"/>
</dbReference>
<name>A0A397U772_9GLOM</name>
<comment type="caution">
    <text evidence="1">The sequence shown here is derived from an EMBL/GenBank/DDBJ whole genome shotgun (WGS) entry which is preliminary data.</text>
</comment>
<proteinExistence type="predicted"/>
<accession>A0A397U772</accession>
<organism evidence="1 2">
    <name type="scientific">Gigaspora rosea</name>
    <dbReference type="NCBI Taxonomy" id="44941"/>
    <lineage>
        <taxon>Eukaryota</taxon>
        <taxon>Fungi</taxon>
        <taxon>Fungi incertae sedis</taxon>
        <taxon>Mucoromycota</taxon>
        <taxon>Glomeromycotina</taxon>
        <taxon>Glomeromycetes</taxon>
        <taxon>Diversisporales</taxon>
        <taxon>Gigasporaceae</taxon>
        <taxon>Gigaspora</taxon>
    </lineage>
</organism>
<reference evidence="1 2" key="1">
    <citation type="submission" date="2018-06" db="EMBL/GenBank/DDBJ databases">
        <title>Comparative genomics reveals the genomic features of Rhizophagus irregularis, R. cerebriforme, R. diaphanum and Gigaspora rosea, and their symbiotic lifestyle signature.</title>
        <authorList>
            <person name="Morin E."/>
            <person name="San Clemente H."/>
            <person name="Chen E.C.H."/>
            <person name="De La Providencia I."/>
            <person name="Hainaut M."/>
            <person name="Kuo A."/>
            <person name="Kohler A."/>
            <person name="Murat C."/>
            <person name="Tang N."/>
            <person name="Roy S."/>
            <person name="Loubradou J."/>
            <person name="Henrissat B."/>
            <person name="Grigoriev I.V."/>
            <person name="Corradi N."/>
            <person name="Roux C."/>
            <person name="Martin F.M."/>
        </authorList>
    </citation>
    <scope>NUCLEOTIDE SEQUENCE [LARGE SCALE GENOMIC DNA]</scope>
    <source>
        <strain evidence="1 2">DAOM 194757</strain>
    </source>
</reference>
<gene>
    <name evidence="1" type="ORF">C2G38_2253755</name>
</gene>
<sequence>MALVKYREKINELVYTECSRVICNDTKKTDDEIKLWREAIDVLVINAGGLSRRKAYGDWEIGEALNEFLVHLAFNVHHVQEAKELLLKAEEWIDGTKAYGSIDYSISIEEVLVLVQEVKKDDFEKGTAQNIARIHSAIEIIIVLT</sequence>
<protein>
    <submittedName>
        <fullName evidence="1">Uncharacterized protein</fullName>
    </submittedName>
</protein>
<keyword evidence="2" id="KW-1185">Reference proteome</keyword>
<evidence type="ECO:0000313" key="2">
    <source>
        <dbReference type="Proteomes" id="UP000266673"/>
    </source>
</evidence>
<evidence type="ECO:0000313" key="1">
    <source>
        <dbReference type="EMBL" id="RIB05541.1"/>
    </source>
</evidence>
<dbReference type="AlphaFoldDB" id="A0A397U772"/>
<dbReference type="OrthoDB" id="2434003at2759"/>
<dbReference type="Proteomes" id="UP000266673">
    <property type="component" value="Unassembled WGS sequence"/>
</dbReference>